<dbReference type="GeneID" id="27340676"/>
<dbReference type="STRING" id="569365.A0A0D2DG55"/>
<dbReference type="RefSeq" id="XP_016254940.1">
    <property type="nucleotide sequence ID" value="XM_016388012.1"/>
</dbReference>
<accession>A0A0D2DG55</accession>
<sequence>MTNTYSALEFCDPFSPCDIDVRVNELSGELSTSSVLLSSCDYQNDPRSFLETTPSLSISSELKLSKTEIMTQYFFEQLVMSGTWLSLLPQLYIRSCENSALRHSIRAASLLLLGNQAGDHGAIGSARKFYGRCLNLLNVALDDDAQKLKDETFCTVLVLHLISDIAGERSVTSGSHLRACKSLLLQRASQQYSASTNSKVANSLVIQAQAYVLKHYPEWSELCEEQVCHRASAEPAAEILRCCLAIGKLRTSVENLSNVLVGSATNIQMVWLDALQGAEEIDRRFEEWERSLTGRWLPMTTSHSLSDVLDATMDFYNDIQVGKVWNQYRCARIALHELIIEIVENVVYICPSSRQNVVPKVKRSAQTITNMLSAICDSIPFHLQRVDSRGQLVTQTAQRVLGGEHLLWPLDVVLHSRWSNNSQRTQAHKTLEEIGTSLGLKQASKTIQREQEAHITLTEEDFYTEFPAVSWPAC</sequence>
<dbReference type="InterPro" id="IPR021858">
    <property type="entry name" value="Fun_TF"/>
</dbReference>
<evidence type="ECO:0000313" key="2">
    <source>
        <dbReference type="Proteomes" id="UP000054466"/>
    </source>
</evidence>
<dbReference type="AlphaFoldDB" id="A0A0D2DG55"/>
<dbReference type="EMBL" id="KN847040">
    <property type="protein sequence ID" value="KIW34724.1"/>
    <property type="molecule type" value="Genomic_DNA"/>
</dbReference>
<dbReference type="OrthoDB" id="4491390at2759"/>
<dbReference type="Pfam" id="PF11951">
    <property type="entry name" value="Fungal_trans_2"/>
    <property type="match status" value="1"/>
</dbReference>
<dbReference type="Proteomes" id="UP000054466">
    <property type="component" value="Unassembled WGS sequence"/>
</dbReference>
<protein>
    <submittedName>
        <fullName evidence="1">Uncharacterized protein</fullName>
    </submittedName>
</protein>
<proteinExistence type="predicted"/>
<evidence type="ECO:0000313" key="1">
    <source>
        <dbReference type="EMBL" id="KIW34724.1"/>
    </source>
</evidence>
<dbReference type="InterPro" id="IPR053175">
    <property type="entry name" value="DHMBA_Reg_Transcription_Factor"/>
</dbReference>
<dbReference type="PANTHER" id="PTHR38791:SF12">
    <property type="entry name" value="TRANSCRIPTION FACTOR DOMAIN-CONTAINING PROTEIN-RELATED"/>
    <property type="match status" value="1"/>
</dbReference>
<dbReference type="HOGENOM" id="CLU_013866_5_1_1"/>
<organism evidence="1 2">
    <name type="scientific">Cladophialophora immunda</name>
    <dbReference type="NCBI Taxonomy" id="569365"/>
    <lineage>
        <taxon>Eukaryota</taxon>
        <taxon>Fungi</taxon>
        <taxon>Dikarya</taxon>
        <taxon>Ascomycota</taxon>
        <taxon>Pezizomycotina</taxon>
        <taxon>Eurotiomycetes</taxon>
        <taxon>Chaetothyriomycetidae</taxon>
        <taxon>Chaetothyriales</taxon>
        <taxon>Herpotrichiellaceae</taxon>
        <taxon>Cladophialophora</taxon>
    </lineage>
</organism>
<gene>
    <name evidence="1" type="ORF">PV07_01482</name>
</gene>
<dbReference type="VEuPathDB" id="FungiDB:PV07_01482"/>
<reference evidence="1 2" key="1">
    <citation type="submission" date="2015-01" db="EMBL/GenBank/DDBJ databases">
        <title>The Genome Sequence of Cladophialophora immunda CBS83496.</title>
        <authorList>
            <consortium name="The Broad Institute Genomics Platform"/>
            <person name="Cuomo C."/>
            <person name="de Hoog S."/>
            <person name="Gorbushina A."/>
            <person name="Stielow B."/>
            <person name="Teixiera M."/>
            <person name="Abouelleil A."/>
            <person name="Chapman S.B."/>
            <person name="Priest M."/>
            <person name="Young S.K."/>
            <person name="Wortman J."/>
            <person name="Nusbaum C."/>
            <person name="Birren B."/>
        </authorList>
    </citation>
    <scope>NUCLEOTIDE SEQUENCE [LARGE SCALE GENOMIC DNA]</scope>
    <source>
        <strain evidence="1 2">CBS 83496</strain>
    </source>
</reference>
<keyword evidence="2" id="KW-1185">Reference proteome</keyword>
<name>A0A0D2DG55_9EURO</name>
<dbReference type="PANTHER" id="PTHR38791">
    <property type="entry name" value="ZN(II)2CYS6 TRANSCRIPTION FACTOR (EUROFUNG)-RELATED-RELATED"/>
    <property type="match status" value="1"/>
</dbReference>